<dbReference type="Proteomes" id="UP000031890">
    <property type="component" value="Chromosome"/>
</dbReference>
<dbReference type="RefSeq" id="WP_042529845.1">
    <property type="nucleotide sequence ID" value="NZ_CP010827.1"/>
</dbReference>
<dbReference type="GO" id="GO:0110153">
    <property type="term" value="F:RNA NAD-cap (NMN-forming) hydrolase activity"/>
    <property type="evidence" value="ECO:0007669"/>
    <property type="project" value="RHEA"/>
</dbReference>
<dbReference type="AlphaFoldDB" id="A0A0B6EP78"/>
<evidence type="ECO:0000313" key="11">
    <source>
        <dbReference type="EMBL" id="AJI78327.1"/>
    </source>
</evidence>
<dbReference type="InterPro" id="IPR049734">
    <property type="entry name" value="NudC-like_C"/>
</dbReference>
<evidence type="ECO:0000256" key="1">
    <source>
        <dbReference type="ARBA" id="ARBA00001946"/>
    </source>
</evidence>
<comment type="cofactor">
    <cofactor evidence="2">
        <name>Zn(2+)</name>
        <dbReference type="ChEBI" id="CHEBI:29105"/>
    </cofactor>
</comment>
<evidence type="ECO:0000256" key="8">
    <source>
        <dbReference type="ARBA" id="ARBA00023027"/>
    </source>
</evidence>
<evidence type="ECO:0000256" key="2">
    <source>
        <dbReference type="ARBA" id="ARBA00001947"/>
    </source>
</evidence>
<dbReference type="InterPro" id="IPR020084">
    <property type="entry name" value="NUDIX_hydrolase_CS"/>
</dbReference>
<dbReference type="PANTHER" id="PTHR42904:SF6">
    <property type="entry name" value="NAD-CAPPED RNA HYDROLASE NUDT12"/>
    <property type="match status" value="1"/>
</dbReference>
<evidence type="ECO:0000256" key="7">
    <source>
        <dbReference type="ARBA" id="ARBA00022842"/>
    </source>
</evidence>
<dbReference type="InterPro" id="IPR050241">
    <property type="entry name" value="NAD-cap_RNA_hydrolase_NudC"/>
</dbReference>
<dbReference type="PROSITE" id="PS51462">
    <property type="entry name" value="NUDIX"/>
    <property type="match status" value="1"/>
</dbReference>
<evidence type="ECO:0000256" key="6">
    <source>
        <dbReference type="ARBA" id="ARBA00022801"/>
    </source>
</evidence>
<name>A0A0B6EP78_9CORY</name>
<evidence type="ECO:0000256" key="9">
    <source>
        <dbReference type="ARBA" id="ARBA00023679"/>
    </source>
</evidence>
<dbReference type="GO" id="GO:0006742">
    <property type="term" value="P:NADP+ catabolic process"/>
    <property type="evidence" value="ECO:0007669"/>
    <property type="project" value="TreeGrafter"/>
</dbReference>
<accession>A0A0B6EP78</accession>
<dbReference type="InterPro" id="IPR015797">
    <property type="entry name" value="NUDIX_hydrolase-like_dom_sf"/>
</dbReference>
<dbReference type="PANTHER" id="PTHR42904">
    <property type="entry name" value="NUDIX HYDROLASE, NUDC SUBFAMILY"/>
    <property type="match status" value="1"/>
</dbReference>
<comment type="catalytic activity">
    <reaction evidence="9">
        <text>a 5'-end NAD(+)-phospho-ribonucleoside in mRNA + H2O = a 5'-end phospho-adenosine-phospho-ribonucleoside in mRNA + beta-nicotinamide D-ribonucleotide + 2 H(+)</text>
        <dbReference type="Rhea" id="RHEA:60876"/>
        <dbReference type="Rhea" id="RHEA-COMP:15698"/>
        <dbReference type="Rhea" id="RHEA-COMP:15719"/>
        <dbReference type="ChEBI" id="CHEBI:14649"/>
        <dbReference type="ChEBI" id="CHEBI:15377"/>
        <dbReference type="ChEBI" id="CHEBI:15378"/>
        <dbReference type="ChEBI" id="CHEBI:144029"/>
        <dbReference type="ChEBI" id="CHEBI:144051"/>
    </reaction>
    <physiologicalReaction direction="left-to-right" evidence="9">
        <dbReference type="Rhea" id="RHEA:60877"/>
    </physiologicalReaction>
</comment>
<sequence>MFLPVTETGRIPVDTEGRPVLVAEPAGDILVEVGEVRAFVLETSAAEKLGALRDATFFTGQHAVLKALHLIRNRREARFDPRTGQELDYPAPGAVGRIGERMVFPRVDPAVIGIIHHPELDRILLARNRHRPGFFSLIAGYVDPGETLEDAMAREALEETGRRIHSVTYWGSQPWPPSGSLMVGFSAVAQDVQPVCDTDEELAEVRWVSRADVPSLPIARSGSIAHTMIMEWFHGDETGSVPAR</sequence>
<keyword evidence="6 11" id="KW-0378">Hydrolase</keyword>
<evidence type="ECO:0000256" key="3">
    <source>
        <dbReference type="ARBA" id="ARBA00009595"/>
    </source>
</evidence>
<dbReference type="KEGG" id="csx:CSING_03900"/>
<dbReference type="PROSITE" id="PS00893">
    <property type="entry name" value="NUDIX_BOX"/>
    <property type="match status" value="1"/>
</dbReference>
<proteinExistence type="inferred from homology"/>
<keyword evidence="5" id="KW-0479">Metal-binding</keyword>
<comment type="cofactor">
    <cofactor evidence="1">
        <name>Mg(2+)</name>
        <dbReference type="ChEBI" id="CHEBI:18420"/>
    </cofactor>
</comment>
<comment type="similarity">
    <text evidence="3">Belongs to the Nudix hydrolase family. NudC subfamily.</text>
</comment>
<dbReference type="SUPFAM" id="SSF55811">
    <property type="entry name" value="Nudix"/>
    <property type="match status" value="1"/>
</dbReference>
<dbReference type="Gene3D" id="3.90.79.10">
    <property type="entry name" value="Nucleoside Triphosphate Pyrophosphohydrolase"/>
    <property type="match status" value="1"/>
</dbReference>
<dbReference type="OrthoDB" id="9791656at2"/>
<protein>
    <recommendedName>
        <fullName evidence="4">NAD(+) diphosphatase</fullName>
        <ecNumber evidence="4">3.6.1.22</ecNumber>
    </recommendedName>
</protein>
<dbReference type="GO" id="GO:0035529">
    <property type="term" value="F:NADH pyrophosphatase activity"/>
    <property type="evidence" value="ECO:0007669"/>
    <property type="project" value="TreeGrafter"/>
</dbReference>
<evidence type="ECO:0000313" key="12">
    <source>
        <dbReference type="Proteomes" id="UP000031890"/>
    </source>
</evidence>
<keyword evidence="8" id="KW-0520">NAD</keyword>
<reference evidence="11 12" key="1">
    <citation type="journal article" date="2015" name="Genome Announc.">
        <title>Complete Genome Sequence and Annotation of Corynebacterium singulare DSM 44357, Isolated from a Human Semen Specimen.</title>
        <authorList>
            <person name="Merten M."/>
            <person name="Brinkrolf K."/>
            <person name="Albersmeier A."/>
            <person name="Kutter Y."/>
            <person name="Ruckert C."/>
            <person name="Tauch A."/>
        </authorList>
    </citation>
    <scope>NUCLEOTIDE SEQUENCE [LARGE SCALE GENOMIC DNA]</scope>
    <source>
        <strain evidence="11">IBS B52218</strain>
    </source>
</reference>
<dbReference type="HOGENOM" id="CLU_037162_0_3_11"/>
<gene>
    <name evidence="11" type="ORF">CSING_03900</name>
</gene>
<dbReference type="STRING" id="161899.CSING_03900"/>
<dbReference type="Pfam" id="PF00293">
    <property type="entry name" value="NUDIX"/>
    <property type="match status" value="1"/>
</dbReference>
<dbReference type="EMBL" id="CP010827">
    <property type="protein sequence ID" value="AJI78327.1"/>
    <property type="molecule type" value="Genomic_DNA"/>
</dbReference>
<evidence type="ECO:0000256" key="4">
    <source>
        <dbReference type="ARBA" id="ARBA00012381"/>
    </source>
</evidence>
<dbReference type="InterPro" id="IPR000086">
    <property type="entry name" value="NUDIX_hydrolase_dom"/>
</dbReference>
<evidence type="ECO:0000259" key="10">
    <source>
        <dbReference type="PROSITE" id="PS51462"/>
    </source>
</evidence>
<keyword evidence="7" id="KW-0460">Magnesium</keyword>
<dbReference type="CDD" id="cd03429">
    <property type="entry name" value="NUDIX_NADH_pyrophosphatase_Nudt13"/>
    <property type="match status" value="1"/>
</dbReference>
<dbReference type="EC" id="3.6.1.22" evidence="4"/>
<feature type="domain" description="Nudix hydrolase" evidence="10">
    <location>
        <begin position="105"/>
        <end position="230"/>
    </location>
</feature>
<dbReference type="GO" id="GO:0046872">
    <property type="term" value="F:metal ion binding"/>
    <property type="evidence" value="ECO:0007669"/>
    <property type="project" value="UniProtKB-KW"/>
</dbReference>
<dbReference type="GO" id="GO:0019677">
    <property type="term" value="P:NAD+ catabolic process"/>
    <property type="evidence" value="ECO:0007669"/>
    <property type="project" value="TreeGrafter"/>
</dbReference>
<organism evidence="11 12">
    <name type="scientific">Corynebacterium singulare</name>
    <dbReference type="NCBI Taxonomy" id="161899"/>
    <lineage>
        <taxon>Bacteria</taxon>
        <taxon>Bacillati</taxon>
        <taxon>Actinomycetota</taxon>
        <taxon>Actinomycetes</taxon>
        <taxon>Mycobacteriales</taxon>
        <taxon>Corynebacteriaceae</taxon>
        <taxon>Corynebacterium</taxon>
    </lineage>
</organism>
<evidence type="ECO:0000256" key="5">
    <source>
        <dbReference type="ARBA" id="ARBA00022723"/>
    </source>
</evidence>
<dbReference type="GO" id="GO:0005829">
    <property type="term" value="C:cytosol"/>
    <property type="evidence" value="ECO:0007669"/>
    <property type="project" value="TreeGrafter"/>
</dbReference>